<dbReference type="PANTHER" id="PTHR42252">
    <property type="entry name" value="DUF5616 DOMAIN-CONTAINING PROTEIN"/>
    <property type="match status" value="1"/>
</dbReference>
<dbReference type="AlphaFoldDB" id="A0A4P8L3U7"/>
<evidence type="ECO:0000259" key="2">
    <source>
        <dbReference type="Pfam" id="PF18481"/>
    </source>
</evidence>
<feature type="domain" description="DUF434" evidence="1">
    <location>
        <begin position="27"/>
        <end position="79"/>
    </location>
</feature>
<proteinExistence type="predicted"/>
<dbReference type="Pfam" id="PF18481">
    <property type="entry name" value="DUF5616"/>
    <property type="match status" value="1"/>
</dbReference>
<dbReference type="Proteomes" id="UP000298602">
    <property type="component" value="Chromosome"/>
</dbReference>
<dbReference type="InterPro" id="IPR007368">
    <property type="entry name" value="DUF434"/>
</dbReference>
<keyword evidence="4" id="KW-1185">Reference proteome</keyword>
<dbReference type="OrthoDB" id="5503612at2"/>
<sequence length="244" mass="27083">MWAERMEEFTIGDPFSGDAQGRQAVFAAAADFYRFQNFGYPRKSALEWVGNRHGLNAADRQLLHRGVFSRERALMRLGKRCRGASWRSEPVVVDGHNVHITLESALLGRPLVRANDGALRDTAGLSARFRVTDATEAAVALLFHCLKAFSPREVVFLFDAPMSHSGILAACYREALASFGIPGEARTARVPEREFPYERAVVAGSDRAVLDQARRWLDLASLALGFARCPHVCVDFFAFLAPRT</sequence>
<organism evidence="3 4">
    <name type="scientific">Desulfoglaeba alkanexedens ALDC</name>
    <dbReference type="NCBI Taxonomy" id="980445"/>
    <lineage>
        <taxon>Bacteria</taxon>
        <taxon>Pseudomonadati</taxon>
        <taxon>Thermodesulfobacteriota</taxon>
        <taxon>Syntrophobacteria</taxon>
        <taxon>Syntrophobacterales</taxon>
        <taxon>Syntrophobacteraceae</taxon>
        <taxon>Desulfoglaeba</taxon>
    </lineage>
</organism>
<evidence type="ECO:0000313" key="3">
    <source>
        <dbReference type="EMBL" id="QCQ22636.1"/>
    </source>
</evidence>
<evidence type="ECO:0000313" key="4">
    <source>
        <dbReference type="Proteomes" id="UP000298602"/>
    </source>
</evidence>
<dbReference type="InterPro" id="IPR041652">
    <property type="entry name" value="DUF5616"/>
</dbReference>
<evidence type="ECO:0000259" key="1">
    <source>
        <dbReference type="Pfam" id="PF04256"/>
    </source>
</evidence>
<name>A0A4P8L3U7_9BACT</name>
<dbReference type="PANTHER" id="PTHR42252:SF1">
    <property type="entry name" value="DUF434 DOMAIN-CONTAINING PROTEIN"/>
    <property type="match status" value="1"/>
</dbReference>
<gene>
    <name evidence="3" type="ORF">FDQ92_10930</name>
</gene>
<feature type="domain" description="DUF5616" evidence="2">
    <location>
        <begin position="87"/>
        <end position="220"/>
    </location>
</feature>
<reference evidence="3 4" key="2">
    <citation type="submission" date="2019-05" db="EMBL/GenBank/DDBJ databases">
        <authorList>
            <person name="Suflita J.M."/>
            <person name="Marks C.R."/>
        </authorList>
    </citation>
    <scope>NUCLEOTIDE SEQUENCE [LARGE SCALE GENOMIC DNA]</scope>
    <source>
        <strain evidence="3 4">ALDC</strain>
    </source>
</reference>
<accession>A0A4P8L3U7</accession>
<dbReference type="RefSeq" id="WP_137424920.1">
    <property type="nucleotide sequence ID" value="NZ_CP040098.1"/>
</dbReference>
<dbReference type="Pfam" id="PF04256">
    <property type="entry name" value="DUF434"/>
    <property type="match status" value="1"/>
</dbReference>
<dbReference type="KEGG" id="dax:FDQ92_10930"/>
<protein>
    <submittedName>
        <fullName evidence="3">DUF434 domain-containing protein</fullName>
    </submittedName>
</protein>
<reference evidence="3 4" key="1">
    <citation type="submission" date="2019-05" db="EMBL/GenBank/DDBJ databases">
        <title>The Complete Genome Sequence of the n-alkane-degrading Desulfoglaeba alkanexedens ALDC reveals multiple alkylsuccinate synthase gene clusters.</title>
        <authorList>
            <person name="Callaghan A.V."/>
            <person name="Davidova I.A."/>
            <person name="Duncan K.E."/>
            <person name="Morris B."/>
            <person name="McInerney M.J."/>
        </authorList>
    </citation>
    <scope>NUCLEOTIDE SEQUENCE [LARGE SCALE GENOMIC DNA]</scope>
    <source>
        <strain evidence="3 4">ALDC</strain>
    </source>
</reference>
<dbReference type="EMBL" id="CP040098">
    <property type="protein sequence ID" value="QCQ22636.1"/>
    <property type="molecule type" value="Genomic_DNA"/>
</dbReference>